<dbReference type="RefSeq" id="WP_068267132.1">
    <property type="nucleotide sequence ID" value="NZ_LWSK01000161.1"/>
</dbReference>
<accession>A0A5B1CAC0</accession>
<protein>
    <submittedName>
        <fullName evidence="1">Uncharacterized protein</fullName>
    </submittedName>
</protein>
<evidence type="ECO:0000313" key="1">
    <source>
        <dbReference type="EMBL" id="KAA1257222.1"/>
    </source>
</evidence>
<name>A0A5B1CAC0_9BACT</name>
<dbReference type="AlphaFoldDB" id="A0A5B1CAC0"/>
<dbReference type="Proteomes" id="UP000322699">
    <property type="component" value="Unassembled WGS sequence"/>
</dbReference>
<dbReference type="EMBL" id="VRLW01000003">
    <property type="protein sequence ID" value="KAA1257222.1"/>
    <property type="molecule type" value="Genomic_DNA"/>
</dbReference>
<proteinExistence type="predicted"/>
<organism evidence="1 2">
    <name type="scientific">Rubripirellula obstinata</name>
    <dbReference type="NCBI Taxonomy" id="406547"/>
    <lineage>
        <taxon>Bacteria</taxon>
        <taxon>Pseudomonadati</taxon>
        <taxon>Planctomycetota</taxon>
        <taxon>Planctomycetia</taxon>
        <taxon>Pirellulales</taxon>
        <taxon>Pirellulaceae</taxon>
        <taxon>Rubripirellula</taxon>
    </lineage>
</organism>
<reference evidence="1 2" key="1">
    <citation type="submission" date="2019-08" db="EMBL/GenBank/DDBJ databases">
        <title>Deep-cultivation of Planctomycetes and their phenomic and genomic characterization uncovers novel biology.</title>
        <authorList>
            <person name="Wiegand S."/>
            <person name="Jogler M."/>
            <person name="Boedeker C."/>
            <person name="Pinto D."/>
            <person name="Vollmers J."/>
            <person name="Rivas-Marin E."/>
            <person name="Kohn T."/>
            <person name="Peeters S.H."/>
            <person name="Heuer A."/>
            <person name="Rast P."/>
            <person name="Oberbeckmann S."/>
            <person name="Bunk B."/>
            <person name="Jeske O."/>
            <person name="Meyerdierks A."/>
            <person name="Storesund J.E."/>
            <person name="Kallscheuer N."/>
            <person name="Luecker S."/>
            <person name="Lage O.M."/>
            <person name="Pohl T."/>
            <person name="Merkel B.J."/>
            <person name="Hornburger P."/>
            <person name="Mueller R.-W."/>
            <person name="Bruemmer F."/>
            <person name="Labrenz M."/>
            <person name="Spormann A.M."/>
            <person name="Op Den Camp H."/>
            <person name="Overmann J."/>
            <person name="Amann R."/>
            <person name="Jetten M.S.M."/>
            <person name="Mascher T."/>
            <person name="Medema M.H."/>
            <person name="Devos D.P."/>
            <person name="Kaster A.-K."/>
            <person name="Ovreas L."/>
            <person name="Rohde M."/>
            <person name="Galperin M.Y."/>
            <person name="Jogler C."/>
        </authorList>
    </citation>
    <scope>NUCLEOTIDE SEQUENCE [LARGE SCALE GENOMIC DNA]</scope>
    <source>
        <strain evidence="1 2">LF1</strain>
    </source>
</reference>
<gene>
    <name evidence="1" type="ORF">LF1_53710</name>
</gene>
<sequence length="147" mass="15920">MKPFAIAGIALLTLTVTPDLCSQGPNPIPLPKAEQLKRQLTLERQRMLSALAEINYKDKTNSYLAGITGISSVLDAATAILRQGLSDGASESAKDYDRRIEKLEEMIASRVSTGLSTKAELATVQAARLDQLLKRLLDTHHGVLNHG</sequence>
<keyword evidence="2" id="KW-1185">Reference proteome</keyword>
<comment type="caution">
    <text evidence="1">The sequence shown here is derived from an EMBL/GenBank/DDBJ whole genome shotgun (WGS) entry which is preliminary data.</text>
</comment>
<evidence type="ECO:0000313" key="2">
    <source>
        <dbReference type="Proteomes" id="UP000322699"/>
    </source>
</evidence>